<feature type="compositionally biased region" description="Low complexity" evidence="1">
    <location>
        <begin position="416"/>
        <end position="427"/>
    </location>
</feature>
<proteinExistence type="predicted"/>
<feature type="transmembrane region" description="Helical" evidence="2">
    <location>
        <begin position="450"/>
        <end position="469"/>
    </location>
</feature>
<evidence type="ECO:0000256" key="1">
    <source>
        <dbReference type="SAM" id="MobiDB-lite"/>
    </source>
</evidence>
<dbReference type="RefSeq" id="WP_285740078.1">
    <property type="nucleotide sequence ID" value="NZ_BSSA01000035.1"/>
</dbReference>
<evidence type="ECO:0000313" key="3">
    <source>
        <dbReference type="EMBL" id="GLW74496.1"/>
    </source>
</evidence>
<name>A0A9W6QGE5_9ACTN</name>
<keyword evidence="2" id="KW-0812">Transmembrane</keyword>
<feature type="region of interest" description="Disordered" evidence="1">
    <location>
        <begin position="1"/>
        <end position="22"/>
    </location>
</feature>
<feature type="region of interest" description="Disordered" evidence="1">
    <location>
        <begin position="321"/>
        <end position="429"/>
    </location>
</feature>
<evidence type="ECO:0000256" key="2">
    <source>
        <dbReference type="SAM" id="Phobius"/>
    </source>
</evidence>
<sequence length="573" mass="63117">MGEIEKGTGGRPGAPWGPFKGRTSEANDLAQMLRQWLDSSELRVKDFHAKLEPVDFDSGKVPSLDTVYNRFAAVSLDWDFASAVVHHCSADGPTMNKRLKEAQRLWSRVTAAERALRERKRAERRARPPVVEVPATLKAPDSRPPGQLLIEAYDKMDGMRQAHSLLQTSYHRLEMIAFLLLAKGEKDVQRIIELEGKLAAALAAQAPDPAKVTTYEVMIDEARAEEEDTARARYEAEDSQDLAGQMLLRANQEIIRLKAEIDRLKAALGLSAQRTAERVGDVLDDGLQNVGGAIDEIQHILEEEHDQLHRLRESLGWRLADDESPSRLDDRTIIGEVVRPRERPEGTATPDNPPTSAYRPLTGPDNPPREPDNPHRPENPATPDNPPTSQDTPRERPENPTTPNSPPTGQIALKEQPGAPAAGQKAASLPERMRHLATAGNQRARTALTYLPRLIAGAISISWAIVIGTTFTEIRRGPASLLSIILSALAGLLLLGCFKLWIHTVAQRGMTRRSDPFSDSLFIGTTQQRQLLFHVRPPTPLQALGLLAGLLVPDHLGLFHTLGHDIAHLIGMA</sequence>
<keyword evidence="2" id="KW-1133">Transmembrane helix</keyword>
<evidence type="ECO:0000313" key="4">
    <source>
        <dbReference type="Proteomes" id="UP001165041"/>
    </source>
</evidence>
<dbReference type="Proteomes" id="UP001165041">
    <property type="component" value="Unassembled WGS sequence"/>
</dbReference>
<dbReference type="AlphaFoldDB" id="A0A9W6QGE5"/>
<accession>A0A9W6QGE5</accession>
<dbReference type="EMBL" id="BSSA01000035">
    <property type="protein sequence ID" value="GLW74496.1"/>
    <property type="molecule type" value="Genomic_DNA"/>
</dbReference>
<keyword evidence="2" id="KW-0472">Membrane</keyword>
<protein>
    <submittedName>
        <fullName evidence="3">Uncharacterized protein</fullName>
    </submittedName>
</protein>
<feature type="compositionally biased region" description="Basic and acidic residues" evidence="1">
    <location>
        <begin position="321"/>
        <end position="345"/>
    </location>
</feature>
<feature type="compositionally biased region" description="Basic and acidic residues" evidence="1">
    <location>
        <begin position="367"/>
        <end position="378"/>
    </location>
</feature>
<reference evidence="3" key="1">
    <citation type="submission" date="2023-02" db="EMBL/GenBank/DDBJ databases">
        <title>Kitasatospora phosalacinea NBRC 14627.</title>
        <authorList>
            <person name="Ichikawa N."/>
            <person name="Sato H."/>
            <person name="Tonouchi N."/>
        </authorList>
    </citation>
    <scope>NUCLEOTIDE SEQUENCE</scope>
    <source>
        <strain evidence="3">NBRC 14627</strain>
    </source>
</reference>
<gene>
    <name evidence="3" type="ORF">Kpho02_67940</name>
</gene>
<organism evidence="3 4">
    <name type="scientific">Kitasatospora phosalacinea</name>
    <dbReference type="NCBI Taxonomy" id="2065"/>
    <lineage>
        <taxon>Bacteria</taxon>
        <taxon>Bacillati</taxon>
        <taxon>Actinomycetota</taxon>
        <taxon>Actinomycetes</taxon>
        <taxon>Kitasatosporales</taxon>
        <taxon>Streptomycetaceae</taxon>
        <taxon>Kitasatospora</taxon>
    </lineage>
</organism>
<feature type="transmembrane region" description="Helical" evidence="2">
    <location>
        <begin position="481"/>
        <end position="502"/>
    </location>
</feature>
<comment type="caution">
    <text evidence="3">The sequence shown here is derived from an EMBL/GenBank/DDBJ whole genome shotgun (WGS) entry which is preliminary data.</text>
</comment>